<feature type="modified residue" description="N6-(pyridoxal phosphate)lysine" evidence="4">
    <location>
        <position position="45"/>
    </location>
</feature>
<dbReference type="Pfam" id="PF01168">
    <property type="entry name" value="Ala_racemase_N"/>
    <property type="match status" value="1"/>
</dbReference>
<dbReference type="Gene3D" id="2.40.37.10">
    <property type="entry name" value="Lyase, Ornithine Decarboxylase, Chain A, domain 1"/>
    <property type="match status" value="1"/>
</dbReference>
<dbReference type="SUPFAM" id="SSF51419">
    <property type="entry name" value="PLP-binding barrel"/>
    <property type="match status" value="1"/>
</dbReference>
<comment type="caution">
    <text evidence="6">The sequence shown here is derived from an EMBL/GenBank/DDBJ whole genome shotgun (WGS) entry which is preliminary data.</text>
</comment>
<keyword evidence="7" id="KW-1185">Reference proteome</keyword>
<dbReference type="SUPFAM" id="SSF50621">
    <property type="entry name" value="Alanine racemase C-terminal domain-like"/>
    <property type="match status" value="1"/>
</dbReference>
<reference evidence="6 7" key="1">
    <citation type="journal article" date="2020" name="Microorganisms">
        <title>Simultaneous Genome Sequencing of Prosthecochloris ethylica and Desulfuromonas acetoxidans within a Syntrophic Mixture Reveals Unique Pili and Protein Interactions.</title>
        <authorList>
            <person name="Kyndt J.A."/>
            <person name="Van Beeumen J.J."/>
            <person name="Meyer T.E."/>
        </authorList>
    </citation>
    <scope>NUCLEOTIDE SEQUENCE [LARGE SCALE GENOMIC DNA]</scope>
    <source>
        <strain evidence="6 7">N3</strain>
    </source>
</reference>
<dbReference type="InterPro" id="IPR029066">
    <property type="entry name" value="PLP-binding_barrel"/>
</dbReference>
<dbReference type="InterPro" id="IPR011079">
    <property type="entry name" value="Ala_racemase_C"/>
</dbReference>
<comment type="function">
    <text evidence="4">Catalyzes the interconversion of L-alanine and D-alanine. May also act on other amino acids.</text>
</comment>
<dbReference type="InterPro" id="IPR001608">
    <property type="entry name" value="Ala_racemase_N"/>
</dbReference>
<name>A0ABR9XNR1_9CHLB</name>
<comment type="catalytic activity">
    <reaction evidence="4">
        <text>L-alanine = D-alanine</text>
        <dbReference type="Rhea" id="RHEA:20249"/>
        <dbReference type="ChEBI" id="CHEBI:57416"/>
        <dbReference type="ChEBI" id="CHEBI:57972"/>
        <dbReference type="EC" id="5.1.1.1"/>
    </reaction>
</comment>
<dbReference type="PRINTS" id="PR00992">
    <property type="entry name" value="ALARACEMASE"/>
</dbReference>
<dbReference type="Gene3D" id="3.20.20.10">
    <property type="entry name" value="Alanine racemase"/>
    <property type="match status" value="1"/>
</dbReference>
<feature type="binding site" evidence="4">
    <location>
        <position position="146"/>
    </location>
    <ligand>
        <name>substrate</name>
    </ligand>
</feature>
<dbReference type="HAMAP" id="MF_01201">
    <property type="entry name" value="Ala_racemase"/>
    <property type="match status" value="1"/>
</dbReference>
<dbReference type="InterPro" id="IPR009006">
    <property type="entry name" value="Ala_racemase/Decarboxylase_C"/>
</dbReference>
<evidence type="ECO:0000256" key="3">
    <source>
        <dbReference type="ARBA" id="ARBA00023235"/>
    </source>
</evidence>
<protein>
    <recommendedName>
        <fullName evidence="4">Alanine racemase</fullName>
        <ecNumber evidence="4">5.1.1.1</ecNumber>
    </recommendedName>
</protein>
<dbReference type="EC" id="5.1.1.1" evidence="4"/>
<dbReference type="PANTHER" id="PTHR30511">
    <property type="entry name" value="ALANINE RACEMASE"/>
    <property type="match status" value="1"/>
</dbReference>
<dbReference type="CDD" id="cd00430">
    <property type="entry name" value="PLPDE_III_AR"/>
    <property type="match status" value="1"/>
</dbReference>
<keyword evidence="3 4" id="KW-0413">Isomerase</keyword>
<keyword evidence="2 4" id="KW-0663">Pyridoxal phosphate</keyword>
<evidence type="ECO:0000259" key="5">
    <source>
        <dbReference type="SMART" id="SM01005"/>
    </source>
</evidence>
<dbReference type="RefSeq" id="WP_175186885.1">
    <property type="nucleotide sequence ID" value="NZ_JABVZQ010000002.1"/>
</dbReference>
<feature type="domain" description="Alanine racemase C-terminal" evidence="5">
    <location>
        <begin position="253"/>
        <end position="378"/>
    </location>
</feature>
<dbReference type="InterPro" id="IPR000821">
    <property type="entry name" value="Ala_racemase"/>
</dbReference>
<evidence type="ECO:0000313" key="6">
    <source>
        <dbReference type="EMBL" id="MBF0635674.1"/>
    </source>
</evidence>
<dbReference type="GO" id="GO:0008784">
    <property type="term" value="F:alanine racemase activity"/>
    <property type="evidence" value="ECO:0007669"/>
    <property type="project" value="UniProtKB-EC"/>
</dbReference>
<evidence type="ECO:0000256" key="1">
    <source>
        <dbReference type="ARBA" id="ARBA00001933"/>
    </source>
</evidence>
<evidence type="ECO:0000256" key="2">
    <source>
        <dbReference type="ARBA" id="ARBA00022898"/>
    </source>
</evidence>
<proteinExistence type="inferred from homology"/>
<accession>A0ABR9XNR1</accession>
<evidence type="ECO:0000313" key="7">
    <source>
        <dbReference type="Proteomes" id="UP000619838"/>
    </source>
</evidence>
<dbReference type="Pfam" id="PF00842">
    <property type="entry name" value="Ala_racemase_C"/>
    <property type="match status" value="1"/>
</dbReference>
<dbReference type="SMART" id="SM01005">
    <property type="entry name" value="Ala_racemase_C"/>
    <property type="match status" value="1"/>
</dbReference>
<dbReference type="EMBL" id="JADGII010000001">
    <property type="protein sequence ID" value="MBF0635674.1"/>
    <property type="molecule type" value="Genomic_DNA"/>
</dbReference>
<feature type="binding site" evidence="4">
    <location>
        <position position="322"/>
    </location>
    <ligand>
        <name>substrate</name>
    </ligand>
</feature>
<feature type="active site" description="Proton acceptor; specific for D-alanine" evidence="4">
    <location>
        <position position="45"/>
    </location>
</feature>
<organism evidence="6 7">
    <name type="scientific">Prosthecochloris ethylica</name>
    <dbReference type="NCBI Taxonomy" id="2743976"/>
    <lineage>
        <taxon>Bacteria</taxon>
        <taxon>Pseudomonadati</taxon>
        <taxon>Chlorobiota</taxon>
        <taxon>Chlorobiia</taxon>
        <taxon>Chlorobiales</taxon>
        <taxon>Chlorobiaceae</taxon>
        <taxon>Prosthecochloris</taxon>
    </lineage>
</organism>
<gene>
    <name evidence="6" type="primary">alr</name>
    <name evidence="6" type="ORF">INT08_00570</name>
</gene>
<sequence>MNNRPPSAPEEPLTEALISLGNLSGNVRYARKRAGETCRIMGVVKADAYGHGAQAVARHLETCGIHDFGVANVQEAMELRRSQAVSDRSGILAFCTPPPSHLVHYTQYDTELTIADNGQLHAASARASAYQKPLTVHVKVDTGMGRLGLSCREAMDVLLAAEQDPWIHLKGVYTHFAQSTVDDGFTRRQLQEFLQLCSEFEHRTGRKIIRHAANSGALLCMPESRLDMVRPGIMLYGYAPERRIGPLPELRPVMQLQSRVIFIKNVRSGTPISYNRSWVAPTDCRIATVAAGYADGYHRLLSNRAMVTISGRRYPQAGNVTMDQLMVNLGTETGIREGERVTLFGWDGPTAADLADLCGTISYELLCSVSARVKRTIVE</sequence>
<comment type="similarity">
    <text evidence="4">Belongs to the alanine racemase family.</text>
</comment>
<comment type="cofactor">
    <cofactor evidence="1 4">
        <name>pyridoxal 5'-phosphate</name>
        <dbReference type="ChEBI" id="CHEBI:597326"/>
    </cofactor>
</comment>
<dbReference type="PROSITE" id="PS00395">
    <property type="entry name" value="ALANINE_RACEMASE"/>
    <property type="match status" value="1"/>
</dbReference>
<dbReference type="Proteomes" id="UP000619838">
    <property type="component" value="Unassembled WGS sequence"/>
</dbReference>
<dbReference type="NCBIfam" id="TIGR00492">
    <property type="entry name" value="alr"/>
    <property type="match status" value="1"/>
</dbReference>
<dbReference type="PANTHER" id="PTHR30511:SF0">
    <property type="entry name" value="ALANINE RACEMASE, CATABOLIC-RELATED"/>
    <property type="match status" value="1"/>
</dbReference>
<dbReference type="InterPro" id="IPR020622">
    <property type="entry name" value="Ala_racemase_pyridoxalP-BS"/>
</dbReference>
<feature type="active site" description="Proton acceptor; specific for L-alanine" evidence="4">
    <location>
        <position position="274"/>
    </location>
</feature>
<evidence type="ECO:0000256" key="4">
    <source>
        <dbReference type="HAMAP-Rule" id="MF_01201"/>
    </source>
</evidence>
<comment type="pathway">
    <text evidence="4">Amino-acid biosynthesis; D-alanine biosynthesis; D-alanine from L-alanine: step 1/1.</text>
</comment>